<evidence type="ECO:0008006" key="3">
    <source>
        <dbReference type="Google" id="ProtNLM"/>
    </source>
</evidence>
<comment type="caution">
    <text evidence="1">The sequence shown here is derived from an EMBL/GenBank/DDBJ whole genome shotgun (WGS) entry which is preliminary data.</text>
</comment>
<accession>A0ABR2L7P0</accession>
<reference evidence="1 2" key="1">
    <citation type="submission" date="2024-04" db="EMBL/GenBank/DDBJ databases">
        <title>Tritrichomonas musculus Genome.</title>
        <authorList>
            <person name="Alves-Ferreira E."/>
            <person name="Grigg M."/>
            <person name="Lorenzi H."/>
            <person name="Galac M."/>
        </authorList>
    </citation>
    <scope>NUCLEOTIDE SEQUENCE [LARGE SCALE GENOMIC DNA]</scope>
    <source>
        <strain evidence="1 2">EAF2021</strain>
    </source>
</reference>
<dbReference type="Proteomes" id="UP001470230">
    <property type="component" value="Unassembled WGS sequence"/>
</dbReference>
<keyword evidence="2" id="KW-1185">Reference proteome</keyword>
<evidence type="ECO:0000313" key="2">
    <source>
        <dbReference type="Proteomes" id="UP001470230"/>
    </source>
</evidence>
<dbReference type="EMBL" id="JAPFFF010000001">
    <property type="protein sequence ID" value="KAK8899365.1"/>
    <property type="molecule type" value="Genomic_DNA"/>
</dbReference>
<evidence type="ECO:0000313" key="1">
    <source>
        <dbReference type="EMBL" id="KAK8899365.1"/>
    </source>
</evidence>
<proteinExistence type="predicted"/>
<protein>
    <recommendedName>
        <fullName evidence="3">Ribosome control protein 1 domain-containing protein</fullName>
    </recommendedName>
</protein>
<sequence length="850" mass="96573">MTLFYSIITRPASGPAVNFTISPNGKILLVLSPGSVNLLASNEVQARVLGHFQLNQSQKDEYGSLLYSSWLSDTSFICFSSKGHVLLCFITIGENTLKITLKMAITSEPGSTFTSATGYNEYLFGGDNKGRLLIMSYKLASTYIHEICNIPLKKIYILETKGYIQSEDDSIYVFDIEPDIYTNPDYKIEPIKLDFKANVMTTCASYVFICGNDNKFYYCKPSVDKEFKTIDSTFKVSSIAPLNDDKKCVYLAGPSRISVFNFVQQTLTDMERSNLPDIFAFAVSSGLIYISNSKGIYIYELLKQQDGCFFTQTAVYETRLLSSGVACICHTLPDKILNHIKGIKLAAFSKTHIACIGINKNLSIYNLSNDQWFTPTHPDIDPIMMTWCGLDLCIVDYAKGVYSVKLLKADMKTGFEMGPSSDLPAKPYTLSSYYSIITLSLPNQIVLMRKDFKIIRIQTQFSAIKIIPFSSYDYIFALLMDKSLIAVKPRDPNAITIANDVVNFFVDESLNTLTFATSKEAKELSYCFIDKPTDIFKIGKYDGFPIHQFDTLPMVVQVLGTDLLHPFFSEFNYNVYIQKIKIAYKFLGPLRDYSRFTSIVTKLASQLITTKTNKDELKDTIDFMKHYPEIFGNKTSDYFAFLTVSEKKENGNLTVFESKTNAFFNAYNLLQIIMEEEGQNVAYPAAILLLHQNLENDSYVVKILTFLKPVITREEGISDELIKYLEESVIQCFVSLLHKYRPDMALLYAKRFNRPLSEFVKSEKSVDSSFSVITIIDKIEELMKSGKMSQKALNKLQVQMMRANWVRWLCACLAINDRKKDLLLVLSKRPKVREEIANSEKWKHLLEESA</sequence>
<name>A0ABR2L7P0_9EUKA</name>
<gene>
    <name evidence="1" type="ORF">M9Y10_001679</name>
</gene>
<dbReference type="InterPro" id="IPR036322">
    <property type="entry name" value="WD40_repeat_dom_sf"/>
</dbReference>
<dbReference type="SUPFAM" id="SSF50978">
    <property type="entry name" value="WD40 repeat-like"/>
    <property type="match status" value="1"/>
</dbReference>
<organism evidence="1 2">
    <name type="scientific">Tritrichomonas musculus</name>
    <dbReference type="NCBI Taxonomy" id="1915356"/>
    <lineage>
        <taxon>Eukaryota</taxon>
        <taxon>Metamonada</taxon>
        <taxon>Parabasalia</taxon>
        <taxon>Tritrichomonadida</taxon>
        <taxon>Tritrichomonadidae</taxon>
        <taxon>Tritrichomonas</taxon>
    </lineage>
</organism>